<keyword evidence="6" id="KW-1185">Reference proteome</keyword>
<organism evidence="5 6">
    <name type="scientific">Castilleja foliolosa</name>
    <dbReference type="NCBI Taxonomy" id="1961234"/>
    <lineage>
        <taxon>Eukaryota</taxon>
        <taxon>Viridiplantae</taxon>
        <taxon>Streptophyta</taxon>
        <taxon>Embryophyta</taxon>
        <taxon>Tracheophyta</taxon>
        <taxon>Spermatophyta</taxon>
        <taxon>Magnoliopsida</taxon>
        <taxon>eudicotyledons</taxon>
        <taxon>Gunneridae</taxon>
        <taxon>Pentapetalae</taxon>
        <taxon>asterids</taxon>
        <taxon>lamiids</taxon>
        <taxon>Lamiales</taxon>
        <taxon>Orobanchaceae</taxon>
        <taxon>Pedicularideae</taxon>
        <taxon>Castillejinae</taxon>
        <taxon>Castilleja</taxon>
    </lineage>
</organism>
<evidence type="ECO:0000313" key="6">
    <source>
        <dbReference type="Proteomes" id="UP001632038"/>
    </source>
</evidence>
<dbReference type="Pfam" id="PF07765">
    <property type="entry name" value="KIP1"/>
    <property type="match status" value="1"/>
</dbReference>
<proteinExistence type="predicted"/>
<feature type="compositionally biased region" description="Polar residues" evidence="3">
    <location>
        <begin position="97"/>
        <end position="116"/>
    </location>
</feature>
<feature type="region of interest" description="Disordered" evidence="3">
    <location>
        <begin position="88"/>
        <end position="171"/>
    </location>
</feature>
<sequence length="492" mass="55944">MENEGMKLDATSGNGQICLDNSEWLAENIKGMDQSVKEMLQLIEHDADSKVDDNNNPKQPELVARIKDISNRHHLLVDHYNKVTGELSKSAHKTKNGKPTINSQLTPPFLTPVNNKMRTHDAEGSDLSLSSGCGISDITPNEGSQSSLSSDSDSEAYYTIPNDHSGSFSSRKTMKHEIIKMSAEISEYEKELNISNEKLMSAEEEIAKFKNELRNNESDIMSARNMIKLQEAEIEKENEQSLNLQRKIVDLETELESDRKKYMVDLSGRDRQIQKLNTEFQDASGNFALEKYQLESTISILSERLSELQIQFDLLASENKKCKSEKAGMEKKQEDLRITWEDDIERVKTEISKKNEIVCSLNKNLDGFILKYDLLMAQKDEVISNVHTLTAEISCRDDLIRHLEHNLKELRSENERLSELCESGNGLTCELKLRIEELEKEIGMKAIVISDMAEGKREAIRQLCFSIDHFRCAYEEVRDVCVARKGPMGGRS</sequence>
<protein>
    <recommendedName>
        <fullName evidence="4">NAB domain-containing protein</fullName>
    </recommendedName>
</protein>
<evidence type="ECO:0000256" key="1">
    <source>
        <dbReference type="ARBA" id="ARBA00023054"/>
    </source>
</evidence>
<dbReference type="Proteomes" id="UP001632038">
    <property type="component" value="Unassembled WGS sequence"/>
</dbReference>
<accession>A0ABD3E9D3</accession>
<dbReference type="EMBL" id="JAVIJP010000007">
    <property type="protein sequence ID" value="KAL3650362.1"/>
    <property type="molecule type" value="Genomic_DNA"/>
</dbReference>
<reference evidence="6" key="1">
    <citation type="journal article" date="2024" name="IScience">
        <title>Strigolactones Initiate the Formation of Haustorium-like Structures in Castilleja.</title>
        <authorList>
            <person name="Buerger M."/>
            <person name="Peterson D."/>
            <person name="Chory J."/>
        </authorList>
    </citation>
    <scope>NUCLEOTIDE SEQUENCE [LARGE SCALE GENOMIC DNA]</scope>
</reference>
<comment type="caution">
    <text evidence="5">The sequence shown here is derived from an EMBL/GenBank/DDBJ whole genome shotgun (WGS) entry which is preliminary data.</text>
</comment>
<evidence type="ECO:0000259" key="4">
    <source>
        <dbReference type="PROSITE" id="PS51774"/>
    </source>
</evidence>
<dbReference type="AlphaFoldDB" id="A0ABD3E9D3"/>
<dbReference type="PANTHER" id="PTHR47357">
    <property type="entry name" value="COP1-INTERACTIVE PROTEIN 1"/>
    <property type="match status" value="1"/>
</dbReference>
<evidence type="ECO:0000256" key="2">
    <source>
        <dbReference type="SAM" id="Coils"/>
    </source>
</evidence>
<feature type="compositionally biased region" description="Polar residues" evidence="3">
    <location>
        <begin position="162"/>
        <end position="171"/>
    </location>
</feature>
<feature type="compositionally biased region" description="Polar residues" evidence="3">
    <location>
        <begin position="127"/>
        <end position="143"/>
    </location>
</feature>
<name>A0ABD3E9D3_9LAMI</name>
<keyword evidence="1 2" id="KW-0175">Coiled coil</keyword>
<dbReference type="InterPro" id="IPR011684">
    <property type="entry name" value="NAB"/>
</dbReference>
<evidence type="ECO:0000313" key="5">
    <source>
        <dbReference type="EMBL" id="KAL3650362.1"/>
    </source>
</evidence>
<evidence type="ECO:0000256" key="3">
    <source>
        <dbReference type="SAM" id="MobiDB-lite"/>
    </source>
</evidence>
<gene>
    <name evidence="5" type="ORF">CASFOL_006765</name>
</gene>
<dbReference type="PANTHER" id="PTHR47357:SF1">
    <property type="entry name" value="SPINDLE POLE BODY COMPONENT 110"/>
    <property type="match status" value="1"/>
</dbReference>
<feature type="domain" description="NAB" evidence="4">
    <location>
        <begin position="9"/>
        <end position="87"/>
    </location>
</feature>
<feature type="coiled-coil region" evidence="2">
    <location>
        <begin position="171"/>
        <end position="261"/>
    </location>
</feature>
<dbReference type="PROSITE" id="PS51774">
    <property type="entry name" value="NAB"/>
    <property type="match status" value="1"/>
</dbReference>